<dbReference type="EMBL" id="LNIX01000011">
    <property type="protein sequence ID" value="OXA48709.1"/>
    <property type="molecule type" value="Genomic_DNA"/>
</dbReference>
<evidence type="ECO:0000259" key="3">
    <source>
        <dbReference type="SMART" id="SM00827"/>
    </source>
</evidence>
<proteinExistence type="predicted"/>
<evidence type="ECO:0000256" key="1">
    <source>
        <dbReference type="ARBA" id="ARBA00022450"/>
    </source>
</evidence>
<feature type="domain" description="Malonyl-CoA:ACP transacylase (MAT)" evidence="3">
    <location>
        <begin position="111"/>
        <end position="388"/>
    </location>
</feature>
<dbReference type="PANTHER" id="PTHR43775:SF37">
    <property type="entry name" value="SI:DKEY-61P9.11"/>
    <property type="match status" value="1"/>
</dbReference>
<organism evidence="4 5">
    <name type="scientific">Folsomia candida</name>
    <name type="common">Springtail</name>
    <dbReference type="NCBI Taxonomy" id="158441"/>
    <lineage>
        <taxon>Eukaryota</taxon>
        <taxon>Metazoa</taxon>
        <taxon>Ecdysozoa</taxon>
        <taxon>Arthropoda</taxon>
        <taxon>Hexapoda</taxon>
        <taxon>Collembola</taxon>
        <taxon>Entomobryomorpha</taxon>
        <taxon>Isotomoidea</taxon>
        <taxon>Isotomidae</taxon>
        <taxon>Proisotominae</taxon>
        <taxon>Folsomia</taxon>
    </lineage>
</organism>
<protein>
    <submittedName>
        <fullName evidence="4">Putative polyketide synthase 2</fullName>
    </submittedName>
</protein>
<evidence type="ECO:0000256" key="2">
    <source>
        <dbReference type="ARBA" id="ARBA00022553"/>
    </source>
</evidence>
<keyword evidence="1" id="KW-0596">Phosphopantetheine</keyword>
<evidence type="ECO:0000313" key="5">
    <source>
        <dbReference type="Proteomes" id="UP000198287"/>
    </source>
</evidence>
<dbReference type="GO" id="GO:0006633">
    <property type="term" value="P:fatty acid biosynthetic process"/>
    <property type="evidence" value="ECO:0007669"/>
    <property type="project" value="TreeGrafter"/>
</dbReference>
<dbReference type="Proteomes" id="UP000198287">
    <property type="component" value="Unassembled WGS sequence"/>
</dbReference>
<reference evidence="4 5" key="1">
    <citation type="submission" date="2015-12" db="EMBL/GenBank/DDBJ databases">
        <title>The genome of Folsomia candida.</title>
        <authorList>
            <person name="Faddeeva A."/>
            <person name="Derks M.F."/>
            <person name="Anvar Y."/>
            <person name="Smit S."/>
            <person name="Van Straalen N."/>
            <person name="Roelofs D."/>
        </authorList>
    </citation>
    <scope>NUCLEOTIDE SEQUENCE [LARGE SCALE GENOMIC DNA]</scope>
    <source>
        <strain evidence="4 5">VU population</strain>
        <tissue evidence="4">Whole body</tissue>
    </source>
</reference>
<dbReference type="InterPro" id="IPR001227">
    <property type="entry name" value="Ac_transferase_dom_sf"/>
</dbReference>
<keyword evidence="2" id="KW-0597">Phosphoprotein</keyword>
<accession>A0A226DU24</accession>
<gene>
    <name evidence="4" type="ORF">Fcan01_16679</name>
</gene>
<dbReference type="SUPFAM" id="SSF52151">
    <property type="entry name" value="FabD/lysophospholipase-like"/>
    <property type="match status" value="1"/>
</dbReference>
<dbReference type="Gene3D" id="3.30.70.3290">
    <property type="match status" value="1"/>
</dbReference>
<dbReference type="Gene3D" id="3.40.366.10">
    <property type="entry name" value="Malonyl-Coenzyme A Acyl Carrier Protein, domain 2"/>
    <property type="match status" value="2"/>
</dbReference>
<dbReference type="InterPro" id="IPR016035">
    <property type="entry name" value="Acyl_Trfase/lysoPLipase"/>
</dbReference>
<sequence>MASQIRTEEKSVPFFILPFSAECATSLEVLRRNHIDALELIKGEEELASYCYTASTCCLHFSQFRSIVTGANRTELLNALRAEPFCCSKTDDVMKLNSEPESNGPTPLSFLFSGAGAEFFQMGLELYQTCPSYRSHFDDINSQLMDLDGIDLLRWLRDGEEIALYSLISIFALEYSLLQLWADWGVRPTLCVVGHSFGELAAAVAVGGLSLPTAARLVVSLRQSVLRNVKPGRMLMVLVDEETTRALLNSFSQHTIQKFANFLASNYITKATVIPGVFHPYHSRYMIPAPTELLVDLEKLEYSRRHAGVKYISSVYGKPMEASENLVASYWFQGLHKPAQFIGSANSAVTVGGRLFLELSPQPILTGLMKKNCPEANFICIPSLRKNISNWRTIIEAVAALYLHRIEVDWAKIWNNLNDNTNKRVCIKPVPHLLPKYSLPN</sequence>
<dbReference type="InterPro" id="IPR014043">
    <property type="entry name" value="Acyl_transferase_dom"/>
</dbReference>
<keyword evidence="5" id="KW-1185">Reference proteome</keyword>
<dbReference type="Pfam" id="PF00698">
    <property type="entry name" value="Acyl_transf_1"/>
    <property type="match status" value="1"/>
</dbReference>
<dbReference type="OrthoDB" id="4920000at2759"/>
<dbReference type="Gene3D" id="3.30.70.250">
    <property type="entry name" value="Malonyl-CoA ACP transacylase, ACP-binding"/>
    <property type="match status" value="1"/>
</dbReference>
<dbReference type="GO" id="GO:0004312">
    <property type="term" value="F:fatty acid synthase activity"/>
    <property type="evidence" value="ECO:0007669"/>
    <property type="project" value="TreeGrafter"/>
</dbReference>
<dbReference type="AlphaFoldDB" id="A0A226DU24"/>
<comment type="caution">
    <text evidence="4">The sequence shown here is derived from an EMBL/GenBank/DDBJ whole genome shotgun (WGS) entry which is preliminary data.</text>
</comment>
<dbReference type="STRING" id="158441.A0A226DU24"/>
<dbReference type="InterPro" id="IPR050091">
    <property type="entry name" value="PKS_NRPS_Biosynth_Enz"/>
</dbReference>
<dbReference type="PANTHER" id="PTHR43775">
    <property type="entry name" value="FATTY ACID SYNTHASE"/>
    <property type="match status" value="1"/>
</dbReference>
<dbReference type="SMART" id="SM00827">
    <property type="entry name" value="PKS_AT"/>
    <property type="match status" value="1"/>
</dbReference>
<name>A0A226DU24_FOLCA</name>
<evidence type="ECO:0000313" key="4">
    <source>
        <dbReference type="EMBL" id="OXA48709.1"/>
    </source>
</evidence>